<dbReference type="PROSITE" id="PS00893">
    <property type="entry name" value="NUDIX_BOX"/>
    <property type="match status" value="1"/>
</dbReference>
<keyword evidence="6" id="KW-1185">Reference proteome</keyword>
<proteinExistence type="predicted"/>
<keyword evidence="2" id="KW-0378">Hydrolase</keyword>
<evidence type="ECO:0000313" key="5">
    <source>
        <dbReference type="EMBL" id="QAY69062.1"/>
    </source>
</evidence>
<dbReference type="PROSITE" id="PS51462">
    <property type="entry name" value="NUDIX"/>
    <property type="match status" value="1"/>
</dbReference>
<dbReference type="AlphaFoldDB" id="A0A4P6F0S2"/>
<reference evidence="5 6" key="1">
    <citation type="submission" date="2019-01" db="EMBL/GenBank/DDBJ databases">
        <title>Genome sequencing of strain FW10M-9.</title>
        <authorList>
            <person name="Heo J."/>
            <person name="Kim S.-J."/>
            <person name="Kim J.-S."/>
            <person name="Hong S.-B."/>
            <person name="Kwon S.-W."/>
        </authorList>
    </citation>
    <scope>NUCLEOTIDE SEQUENCE [LARGE SCALE GENOMIC DNA]</scope>
    <source>
        <strain evidence="5 6">FW10M-9</strain>
    </source>
</reference>
<evidence type="ECO:0000259" key="4">
    <source>
        <dbReference type="PROSITE" id="PS51462"/>
    </source>
</evidence>
<dbReference type="EMBL" id="CP035493">
    <property type="protein sequence ID" value="QAY69062.1"/>
    <property type="molecule type" value="Genomic_DNA"/>
</dbReference>
<accession>A0A4P6F0S2</accession>
<evidence type="ECO:0000313" key="6">
    <source>
        <dbReference type="Proteomes" id="UP000292118"/>
    </source>
</evidence>
<feature type="domain" description="Nudix hydrolase" evidence="4">
    <location>
        <begin position="23"/>
        <end position="156"/>
    </location>
</feature>
<evidence type="ECO:0000256" key="2">
    <source>
        <dbReference type="ARBA" id="ARBA00022801"/>
    </source>
</evidence>
<comment type="cofactor">
    <cofactor evidence="1">
        <name>Mg(2+)</name>
        <dbReference type="ChEBI" id="CHEBI:18420"/>
    </cofactor>
</comment>
<sequence>MLASVAAMDEKSTSGPRTGEERMIRQSIELWVENAGRVLLLRVAAGRDHPAFWQPVTGGVEGEEDVREAAVRELREETGLIASSSDLDLVARDILVPISSDLSVNKALFRLCTDESEVTVNPEEHTDFRWVDAAEVEDRLFWESNRTTWGLVRPSP</sequence>
<dbReference type="PANTHER" id="PTHR43046">
    <property type="entry name" value="GDP-MANNOSE MANNOSYL HYDROLASE"/>
    <property type="match status" value="1"/>
</dbReference>
<feature type="region of interest" description="Disordered" evidence="3">
    <location>
        <begin position="1"/>
        <end position="20"/>
    </location>
</feature>
<dbReference type="Pfam" id="PF00293">
    <property type="entry name" value="NUDIX"/>
    <property type="match status" value="1"/>
</dbReference>
<dbReference type="Gene3D" id="3.90.79.10">
    <property type="entry name" value="Nucleoside Triphosphate Pyrophosphohydrolase"/>
    <property type="match status" value="1"/>
</dbReference>
<dbReference type="InterPro" id="IPR020084">
    <property type="entry name" value="NUDIX_hydrolase_CS"/>
</dbReference>
<dbReference type="PANTHER" id="PTHR43046:SF14">
    <property type="entry name" value="MUTT_NUDIX FAMILY PROTEIN"/>
    <property type="match status" value="1"/>
</dbReference>
<dbReference type="KEGG" id="xya:ET471_02555"/>
<dbReference type="Proteomes" id="UP000292118">
    <property type="component" value="Chromosome"/>
</dbReference>
<dbReference type="GO" id="GO:0016787">
    <property type="term" value="F:hydrolase activity"/>
    <property type="evidence" value="ECO:0007669"/>
    <property type="project" value="UniProtKB-KW"/>
</dbReference>
<evidence type="ECO:0000256" key="1">
    <source>
        <dbReference type="ARBA" id="ARBA00001946"/>
    </source>
</evidence>
<feature type="compositionally biased region" description="Basic and acidic residues" evidence="3">
    <location>
        <begin position="8"/>
        <end position="20"/>
    </location>
</feature>
<dbReference type="SUPFAM" id="SSF55811">
    <property type="entry name" value="Nudix"/>
    <property type="match status" value="1"/>
</dbReference>
<dbReference type="OrthoDB" id="9804442at2"/>
<dbReference type="InterPro" id="IPR015797">
    <property type="entry name" value="NUDIX_hydrolase-like_dom_sf"/>
</dbReference>
<gene>
    <name evidence="5" type="ORF">ET471_02555</name>
</gene>
<organism evidence="5 6">
    <name type="scientific">Xylanimonas protaetiae</name>
    <dbReference type="NCBI Taxonomy" id="2509457"/>
    <lineage>
        <taxon>Bacteria</taxon>
        <taxon>Bacillati</taxon>
        <taxon>Actinomycetota</taxon>
        <taxon>Actinomycetes</taxon>
        <taxon>Micrococcales</taxon>
        <taxon>Promicromonosporaceae</taxon>
        <taxon>Xylanimonas</taxon>
    </lineage>
</organism>
<protein>
    <submittedName>
        <fullName evidence="5">NUDIX pyrophosphatase</fullName>
    </submittedName>
</protein>
<evidence type="ECO:0000256" key="3">
    <source>
        <dbReference type="SAM" id="MobiDB-lite"/>
    </source>
</evidence>
<name>A0A4P6F0S2_9MICO</name>
<dbReference type="InterPro" id="IPR000086">
    <property type="entry name" value="NUDIX_hydrolase_dom"/>
</dbReference>